<name>D7KFZ0_ARALL</name>
<evidence type="ECO:0000313" key="2">
    <source>
        <dbReference type="Proteomes" id="UP000008694"/>
    </source>
</evidence>
<accession>D7KFZ0</accession>
<organism evidence="2">
    <name type="scientific">Arabidopsis lyrata subsp. lyrata</name>
    <name type="common">Lyre-leaved rock-cress</name>
    <dbReference type="NCBI Taxonomy" id="81972"/>
    <lineage>
        <taxon>Eukaryota</taxon>
        <taxon>Viridiplantae</taxon>
        <taxon>Streptophyta</taxon>
        <taxon>Embryophyta</taxon>
        <taxon>Tracheophyta</taxon>
        <taxon>Spermatophyta</taxon>
        <taxon>Magnoliopsida</taxon>
        <taxon>eudicotyledons</taxon>
        <taxon>Gunneridae</taxon>
        <taxon>Pentapetalae</taxon>
        <taxon>rosids</taxon>
        <taxon>malvids</taxon>
        <taxon>Brassicales</taxon>
        <taxon>Brassicaceae</taxon>
        <taxon>Camelineae</taxon>
        <taxon>Arabidopsis</taxon>
    </lineage>
</organism>
<dbReference type="EMBL" id="GL348713">
    <property type="protein sequence ID" value="EFH67829.1"/>
    <property type="molecule type" value="Genomic_DNA"/>
</dbReference>
<dbReference type="AlphaFoldDB" id="D7KFZ0"/>
<gene>
    <name evidence="1" type="ORF">ARALYDRAFT_682078</name>
</gene>
<sequence length="53" mass="6104">AWTRGRRHSLSRDSYAWSSSPLRYSSLLPRSSSSSPPLYSTVVIFFSFFFLVL</sequence>
<reference evidence="2" key="1">
    <citation type="journal article" date="2011" name="Nat. Genet.">
        <title>The Arabidopsis lyrata genome sequence and the basis of rapid genome size change.</title>
        <authorList>
            <person name="Hu T.T."/>
            <person name="Pattyn P."/>
            <person name="Bakker E.G."/>
            <person name="Cao J."/>
            <person name="Cheng J.-F."/>
            <person name="Clark R.M."/>
            <person name="Fahlgren N."/>
            <person name="Fawcett J.A."/>
            <person name="Grimwood J."/>
            <person name="Gundlach H."/>
            <person name="Haberer G."/>
            <person name="Hollister J.D."/>
            <person name="Ossowski S."/>
            <person name="Ottilar R.P."/>
            <person name="Salamov A.A."/>
            <person name="Schneeberger K."/>
            <person name="Spannagl M."/>
            <person name="Wang X."/>
            <person name="Yang L."/>
            <person name="Nasrallah M.E."/>
            <person name="Bergelson J."/>
            <person name="Carrington J.C."/>
            <person name="Gaut B.S."/>
            <person name="Schmutz J."/>
            <person name="Mayer K.F.X."/>
            <person name="Van de Peer Y."/>
            <person name="Grigoriev I.V."/>
            <person name="Nordborg M."/>
            <person name="Weigel D."/>
            <person name="Guo Y.-L."/>
        </authorList>
    </citation>
    <scope>NUCLEOTIDE SEQUENCE [LARGE SCALE GENOMIC DNA]</scope>
    <source>
        <strain evidence="2">cv. MN47</strain>
    </source>
</reference>
<evidence type="ECO:0000313" key="1">
    <source>
        <dbReference type="EMBL" id="EFH67829.1"/>
    </source>
</evidence>
<dbReference type="Gramene" id="Al_scaffold_0001_4401">
    <property type="protein sequence ID" value="Al_scaffold_0001_4401"/>
    <property type="gene ID" value="Al_scaffold_0001_4401"/>
</dbReference>
<feature type="non-terminal residue" evidence="1">
    <location>
        <position position="1"/>
    </location>
</feature>
<protein>
    <submittedName>
        <fullName evidence="1">Predicted protein</fullName>
    </submittedName>
</protein>
<dbReference type="Proteomes" id="UP000008694">
    <property type="component" value="Unassembled WGS sequence"/>
</dbReference>
<dbReference type="HOGENOM" id="CLU_3074818_0_0_1"/>
<proteinExistence type="predicted"/>
<keyword evidence="2" id="KW-1185">Reference proteome</keyword>